<dbReference type="EC" id="1.14.13.-" evidence="5"/>
<evidence type="ECO:0000313" key="6">
    <source>
        <dbReference type="Proteomes" id="UP001230908"/>
    </source>
</evidence>
<dbReference type="SUPFAM" id="SSF51905">
    <property type="entry name" value="FAD/NAD(P)-binding domain"/>
    <property type="match status" value="2"/>
</dbReference>
<dbReference type="Pfam" id="PF00743">
    <property type="entry name" value="FMO-like"/>
    <property type="match status" value="1"/>
</dbReference>
<evidence type="ECO:0000256" key="4">
    <source>
        <dbReference type="ARBA" id="ARBA00023002"/>
    </source>
</evidence>
<accession>A0ABU0ZTU1</accession>
<evidence type="ECO:0000313" key="5">
    <source>
        <dbReference type="EMBL" id="MDQ7909367.1"/>
    </source>
</evidence>
<evidence type="ECO:0000256" key="1">
    <source>
        <dbReference type="ARBA" id="ARBA00010139"/>
    </source>
</evidence>
<keyword evidence="3" id="KW-0274">FAD</keyword>
<protein>
    <submittedName>
        <fullName evidence="5">NAD(P)/FAD-dependent oxidoreductase</fullName>
        <ecNumber evidence="5">1.14.13.-</ecNumber>
    </submittedName>
</protein>
<dbReference type="RefSeq" id="WP_308716623.1">
    <property type="nucleotide sequence ID" value="NZ_JAVHUY010000040.1"/>
</dbReference>
<dbReference type="InterPro" id="IPR051209">
    <property type="entry name" value="FAD-bind_Monooxygenase_sf"/>
</dbReference>
<evidence type="ECO:0000256" key="3">
    <source>
        <dbReference type="ARBA" id="ARBA00022827"/>
    </source>
</evidence>
<dbReference type="PRINTS" id="PR00469">
    <property type="entry name" value="PNDRDTASEII"/>
</dbReference>
<sequence length="488" mass="54697">MKVAIIGAGMSGLFLGYHLDRAGIEYTIYEKRPGAGGTWHDNTYPGLHVDVITRSYEFPFARKTFWSRRYAPGTEVRRYLVDFADEAGITPRIRFDTEVTSAKYRDGRWDVTVAGGATETYDVVVAATGFLRVPRLPRLPGMDGFAGAAFHSSAWDHSVSLEGKRIGVVGTGSSGIQIVSEMGNRGHQVRHFIRTPQWIIVKPNPRISVVERLLLRVPALVRYWDWRMSRLRLKTDGTETWRLVPGPDREQMAEQFYRVLREQIPDEELRARLTPTEPPGCKRIPKSPDYYQVVQRDNVECVFGGIQRVEPDGIVDESGTLHPLDVIVYATGFDTHAYMRPMNVIGPDGVTVDQLWNDGVYSYRGVALPGMPNFFLLNGPFAPVNSVAIPTSLRDEVGYLMKVFEVIRTTGKALAPTERATKEFCDRIRAALPGTTYSLCDNWYTDQAGTPIIWPFTRQQHADQYATLDVADFDTYPVAAPAAAGEAR</sequence>
<keyword evidence="2" id="KW-0285">Flavoprotein</keyword>
<dbReference type="GO" id="GO:0016491">
    <property type="term" value="F:oxidoreductase activity"/>
    <property type="evidence" value="ECO:0007669"/>
    <property type="project" value="UniProtKB-KW"/>
</dbReference>
<dbReference type="Proteomes" id="UP001230908">
    <property type="component" value="Unassembled WGS sequence"/>
</dbReference>
<dbReference type="PANTHER" id="PTHR42877:SF4">
    <property type="entry name" value="FAD_NAD(P)-BINDING DOMAIN-CONTAINING PROTEIN-RELATED"/>
    <property type="match status" value="1"/>
</dbReference>
<dbReference type="Gene3D" id="3.50.50.60">
    <property type="entry name" value="FAD/NAD(P)-binding domain"/>
    <property type="match status" value="2"/>
</dbReference>
<dbReference type="EMBL" id="JAVHUY010000040">
    <property type="protein sequence ID" value="MDQ7909367.1"/>
    <property type="molecule type" value="Genomic_DNA"/>
</dbReference>
<keyword evidence="6" id="KW-1185">Reference proteome</keyword>
<gene>
    <name evidence="5" type="ORF">RB614_33080</name>
</gene>
<keyword evidence="4 5" id="KW-0560">Oxidoreductase</keyword>
<reference evidence="5 6" key="1">
    <citation type="submission" date="2023-08" db="EMBL/GenBank/DDBJ databases">
        <title>Phytohabitans sansha sp. nov., isolated from marine sediment.</title>
        <authorList>
            <person name="Zhao Y."/>
            <person name="Yi K."/>
        </authorList>
    </citation>
    <scope>NUCLEOTIDE SEQUENCE [LARGE SCALE GENOMIC DNA]</scope>
    <source>
        <strain evidence="5 6">ZYX-F-186</strain>
    </source>
</reference>
<comment type="similarity">
    <text evidence="1">Belongs to the FAD-binding monooxygenase family.</text>
</comment>
<evidence type="ECO:0000256" key="2">
    <source>
        <dbReference type="ARBA" id="ARBA00022630"/>
    </source>
</evidence>
<comment type="caution">
    <text evidence="5">The sequence shown here is derived from an EMBL/GenBank/DDBJ whole genome shotgun (WGS) entry which is preliminary data.</text>
</comment>
<dbReference type="InterPro" id="IPR020946">
    <property type="entry name" value="Flavin_mOase-like"/>
</dbReference>
<name>A0ABU0ZTU1_9ACTN</name>
<organism evidence="5 6">
    <name type="scientific">Phytohabitans maris</name>
    <dbReference type="NCBI Taxonomy" id="3071409"/>
    <lineage>
        <taxon>Bacteria</taxon>
        <taxon>Bacillati</taxon>
        <taxon>Actinomycetota</taxon>
        <taxon>Actinomycetes</taxon>
        <taxon>Micromonosporales</taxon>
        <taxon>Micromonosporaceae</taxon>
    </lineage>
</organism>
<proteinExistence type="inferred from homology"/>
<dbReference type="InterPro" id="IPR036188">
    <property type="entry name" value="FAD/NAD-bd_sf"/>
</dbReference>
<dbReference type="PANTHER" id="PTHR42877">
    <property type="entry name" value="L-ORNITHINE N(5)-MONOOXYGENASE-RELATED"/>
    <property type="match status" value="1"/>
</dbReference>